<protein>
    <submittedName>
        <fullName evidence="1">Uncharacterized protein</fullName>
    </submittedName>
</protein>
<name>A0A2I0A7U7_9ASPA</name>
<accession>A0A2I0A7U7</accession>
<dbReference type="AlphaFoldDB" id="A0A2I0A7U7"/>
<evidence type="ECO:0000313" key="2">
    <source>
        <dbReference type="Proteomes" id="UP000236161"/>
    </source>
</evidence>
<sequence length="122" mass="13493">MTPRHSRDGGQKNLLLPRSSMRAMVRGGRPLPVVDQRDSFSVYKIPELCLLEASHKIMFFGIAVMACTSLKEGTDNDIALLSSEYSPLYSEEMHGLEADNEKAGGILQDVCPFYTEVSLGQK</sequence>
<dbReference type="Proteomes" id="UP000236161">
    <property type="component" value="Unassembled WGS sequence"/>
</dbReference>
<proteinExistence type="predicted"/>
<reference evidence="1 2" key="1">
    <citation type="journal article" date="2017" name="Nature">
        <title>The Apostasia genome and the evolution of orchids.</title>
        <authorList>
            <person name="Zhang G.Q."/>
            <person name="Liu K.W."/>
            <person name="Li Z."/>
            <person name="Lohaus R."/>
            <person name="Hsiao Y.Y."/>
            <person name="Niu S.C."/>
            <person name="Wang J.Y."/>
            <person name="Lin Y.C."/>
            <person name="Xu Q."/>
            <person name="Chen L.J."/>
            <person name="Yoshida K."/>
            <person name="Fujiwara S."/>
            <person name="Wang Z.W."/>
            <person name="Zhang Y.Q."/>
            <person name="Mitsuda N."/>
            <person name="Wang M."/>
            <person name="Liu G.H."/>
            <person name="Pecoraro L."/>
            <person name="Huang H.X."/>
            <person name="Xiao X.J."/>
            <person name="Lin M."/>
            <person name="Wu X.Y."/>
            <person name="Wu W.L."/>
            <person name="Chen Y.Y."/>
            <person name="Chang S.B."/>
            <person name="Sakamoto S."/>
            <person name="Ohme-Takagi M."/>
            <person name="Yagi M."/>
            <person name="Zeng S.J."/>
            <person name="Shen C.Y."/>
            <person name="Yeh C.M."/>
            <person name="Luo Y.B."/>
            <person name="Tsai W.C."/>
            <person name="Van de Peer Y."/>
            <person name="Liu Z.J."/>
        </authorList>
    </citation>
    <scope>NUCLEOTIDE SEQUENCE [LARGE SCALE GENOMIC DNA]</scope>
    <source>
        <strain evidence="2">cv. Shenzhen</strain>
        <tissue evidence="1">Stem</tissue>
    </source>
</reference>
<keyword evidence="2" id="KW-1185">Reference proteome</keyword>
<evidence type="ECO:0000313" key="1">
    <source>
        <dbReference type="EMBL" id="PKA51633.1"/>
    </source>
</evidence>
<dbReference type="EMBL" id="KZ452013">
    <property type="protein sequence ID" value="PKA51633.1"/>
    <property type="molecule type" value="Genomic_DNA"/>
</dbReference>
<gene>
    <name evidence="1" type="ORF">AXF42_Ash003000</name>
</gene>
<organism evidence="1 2">
    <name type="scientific">Apostasia shenzhenica</name>
    <dbReference type="NCBI Taxonomy" id="1088818"/>
    <lineage>
        <taxon>Eukaryota</taxon>
        <taxon>Viridiplantae</taxon>
        <taxon>Streptophyta</taxon>
        <taxon>Embryophyta</taxon>
        <taxon>Tracheophyta</taxon>
        <taxon>Spermatophyta</taxon>
        <taxon>Magnoliopsida</taxon>
        <taxon>Liliopsida</taxon>
        <taxon>Asparagales</taxon>
        <taxon>Orchidaceae</taxon>
        <taxon>Apostasioideae</taxon>
        <taxon>Apostasia</taxon>
    </lineage>
</organism>